<dbReference type="PANTHER" id="PTHR22988:SF76">
    <property type="entry name" value="CHROMOSOME UNDETERMINED SCAFFOLD_135, WHOLE GENOME SHOTGUN SEQUENCE"/>
    <property type="match status" value="1"/>
</dbReference>
<dbReference type="SUPFAM" id="SSF56112">
    <property type="entry name" value="Protein kinase-like (PK-like)"/>
    <property type="match status" value="1"/>
</dbReference>
<dbReference type="EMBL" id="GG662656">
    <property type="protein sequence ID" value="EAR97940.1"/>
    <property type="molecule type" value="Genomic_DNA"/>
</dbReference>
<reference evidence="16" key="1">
    <citation type="journal article" date="2006" name="PLoS Biol.">
        <title>Macronuclear genome sequence of the ciliate Tetrahymena thermophila, a model eukaryote.</title>
        <authorList>
            <person name="Eisen J.A."/>
            <person name="Coyne R.S."/>
            <person name="Wu M."/>
            <person name="Wu D."/>
            <person name="Thiagarajan M."/>
            <person name="Wortman J.R."/>
            <person name="Badger J.H."/>
            <person name="Ren Q."/>
            <person name="Amedeo P."/>
            <person name="Jones K.M."/>
            <person name="Tallon L.J."/>
            <person name="Delcher A.L."/>
            <person name="Salzberg S.L."/>
            <person name="Silva J.C."/>
            <person name="Haas B.J."/>
            <person name="Majoros W.H."/>
            <person name="Farzad M."/>
            <person name="Carlton J.M."/>
            <person name="Smith R.K. Jr."/>
            <person name="Garg J."/>
            <person name="Pearlman R.E."/>
            <person name="Karrer K.M."/>
            <person name="Sun L."/>
            <person name="Manning G."/>
            <person name="Elde N.C."/>
            <person name="Turkewitz A.P."/>
            <person name="Asai D.J."/>
            <person name="Wilkes D.E."/>
            <person name="Wang Y."/>
            <person name="Cai H."/>
            <person name="Collins K."/>
            <person name="Stewart B.A."/>
            <person name="Lee S.R."/>
            <person name="Wilamowska K."/>
            <person name="Weinberg Z."/>
            <person name="Ruzzo W.L."/>
            <person name="Wloga D."/>
            <person name="Gaertig J."/>
            <person name="Frankel J."/>
            <person name="Tsao C.-C."/>
            <person name="Gorovsky M.A."/>
            <person name="Keeling P.J."/>
            <person name="Waller R.F."/>
            <person name="Patron N.J."/>
            <person name="Cherry J.M."/>
            <person name="Stover N.A."/>
            <person name="Krieger C.J."/>
            <person name="del Toro C."/>
            <person name="Ryder H.F."/>
            <person name="Williamson S.C."/>
            <person name="Barbeau R.A."/>
            <person name="Hamilton E.P."/>
            <person name="Orias E."/>
        </authorList>
    </citation>
    <scope>NUCLEOTIDE SEQUENCE [LARGE SCALE GENOMIC DNA]</scope>
    <source>
        <strain evidence="16">SB210</strain>
    </source>
</reference>
<feature type="compositionally biased region" description="Polar residues" evidence="12">
    <location>
        <begin position="844"/>
        <end position="858"/>
    </location>
</feature>
<dbReference type="FunFam" id="1.10.510.10:FF:000057">
    <property type="entry name" value="Non-specific serine/threonine protein kinase"/>
    <property type="match status" value="1"/>
</dbReference>
<dbReference type="AlphaFoldDB" id="I7M1W9"/>
<feature type="compositionally biased region" description="Basic and acidic residues" evidence="12">
    <location>
        <begin position="705"/>
        <end position="715"/>
    </location>
</feature>
<dbReference type="Gene3D" id="3.30.200.20">
    <property type="entry name" value="Phosphorylase Kinase, domain 1"/>
    <property type="match status" value="1"/>
</dbReference>
<protein>
    <recommendedName>
        <fullName evidence="2">non-specific serine/threonine protein kinase</fullName>
        <ecNumber evidence="2">2.7.11.1</ecNumber>
    </recommendedName>
</protein>
<keyword evidence="6 11" id="KW-0547">Nucleotide-binding</keyword>
<keyword evidence="3" id="KW-0723">Serine/threonine-protein kinase</keyword>
<dbReference type="InterPro" id="IPR017441">
    <property type="entry name" value="Protein_kinase_ATP_BS"/>
</dbReference>
<comment type="catalytic activity">
    <reaction evidence="9">
        <text>L-threonyl-[protein] + ATP = O-phospho-L-threonyl-[protein] + ADP + H(+)</text>
        <dbReference type="Rhea" id="RHEA:46608"/>
        <dbReference type="Rhea" id="RHEA-COMP:11060"/>
        <dbReference type="Rhea" id="RHEA-COMP:11605"/>
        <dbReference type="ChEBI" id="CHEBI:15378"/>
        <dbReference type="ChEBI" id="CHEBI:30013"/>
        <dbReference type="ChEBI" id="CHEBI:30616"/>
        <dbReference type="ChEBI" id="CHEBI:61977"/>
        <dbReference type="ChEBI" id="CHEBI:456216"/>
        <dbReference type="EC" id="2.7.11.1"/>
    </reaction>
</comment>
<dbReference type="InterPro" id="IPR011009">
    <property type="entry name" value="Kinase-like_dom_sf"/>
</dbReference>
<dbReference type="PROSITE" id="PS00107">
    <property type="entry name" value="PROTEIN_KINASE_ATP"/>
    <property type="match status" value="1"/>
</dbReference>
<feature type="compositionally biased region" description="Low complexity" evidence="12">
    <location>
        <begin position="859"/>
        <end position="877"/>
    </location>
</feature>
<dbReference type="OMA" id="NHYVGTA"/>
<dbReference type="GeneID" id="7838739"/>
<dbReference type="PROSITE" id="PS00108">
    <property type="entry name" value="PROTEIN_KINASE_ST"/>
    <property type="match status" value="1"/>
</dbReference>
<dbReference type="GO" id="GO:0004674">
    <property type="term" value="F:protein serine/threonine kinase activity"/>
    <property type="evidence" value="ECO:0007669"/>
    <property type="project" value="UniProtKB-KW"/>
</dbReference>
<evidence type="ECO:0000256" key="1">
    <source>
        <dbReference type="ARBA" id="ARBA00009903"/>
    </source>
</evidence>
<feature type="compositionally biased region" description="Low complexity" evidence="12">
    <location>
        <begin position="688"/>
        <end position="700"/>
    </location>
</feature>
<dbReference type="RefSeq" id="XP_001018185.1">
    <property type="nucleotide sequence ID" value="XM_001018185.2"/>
</dbReference>
<comment type="similarity">
    <text evidence="1">Belongs to the protein kinase superfamily. AGC Ser/Thr protein kinase family.</text>
</comment>
<keyword evidence="8 11" id="KW-0067">ATP-binding</keyword>
<keyword evidence="4" id="KW-0597">Phosphoprotein</keyword>
<gene>
    <name evidence="15" type="ORF">TTHERM_00283290</name>
</gene>
<evidence type="ECO:0000256" key="6">
    <source>
        <dbReference type="ARBA" id="ARBA00022741"/>
    </source>
</evidence>
<dbReference type="Pfam" id="PF00069">
    <property type="entry name" value="Pkinase"/>
    <property type="match status" value="1"/>
</dbReference>
<dbReference type="InterPro" id="IPR008271">
    <property type="entry name" value="Ser/Thr_kinase_AS"/>
</dbReference>
<keyword evidence="16" id="KW-1185">Reference proteome</keyword>
<dbReference type="InterPro" id="IPR059233">
    <property type="entry name" value="MobB_NdrA/B/Cbk1"/>
</dbReference>
<feature type="region of interest" description="Disordered" evidence="12">
    <location>
        <begin position="570"/>
        <end position="634"/>
    </location>
</feature>
<evidence type="ECO:0000256" key="11">
    <source>
        <dbReference type="PROSITE-ProRule" id="PRU10141"/>
    </source>
</evidence>
<dbReference type="InterPro" id="IPR000961">
    <property type="entry name" value="AGC-kinase_C"/>
</dbReference>
<evidence type="ECO:0000256" key="9">
    <source>
        <dbReference type="ARBA" id="ARBA00047899"/>
    </source>
</evidence>
<dbReference type="InterPro" id="IPR050839">
    <property type="entry name" value="Rho-assoc_Ser/Thr_Kinase"/>
</dbReference>
<dbReference type="Proteomes" id="UP000009168">
    <property type="component" value="Unassembled WGS sequence"/>
</dbReference>
<evidence type="ECO:0000313" key="15">
    <source>
        <dbReference type="EMBL" id="EAR97940.1"/>
    </source>
</evidence>
<feature type="compositionally biased region" description="Low complexity" evidence="12">
    <location>
        <begin position="575"/>
        <end position="605"/>
    </location>
</feature>
<evidence type="ECO:0000256" key="3">
    <source>
        <dbReference type="ARBA" id="ARBA00022527"/>
    </source>
</evidence>
<dbReference type="OrthoDB" id="3638488at2759"/>
<dbReference type="GO" id="GO:0005524">
    <property type="term" value="F:ATP binding"/>
    <property type="evidence" value="ECO:0007669"/>
    <property type="project" value="UniProtKB-UniRule"/>
</dbReference>
<dbReference type="KEGG" id="tet:TTHERM_00283290"/>
<name>I7M1W9_TETTS</name>
<feature type="compositionally biased region" description="Polar residues" evidence="12">
    <location>
        <begin position="606"/>
        <end position="634"/>
    </location>
</feature>
<dbReference type="FunFam" id="3.30.200.20:FF:000192">
    <property type="entry name" value="Serine/threonine-protein kinase cot-1"/>
    <property type="match status" value="1"/>
</dbReference>
<dbReference type="InterPro" id="IPR000719">
    <property type="entry name" value="Prot_kinase_dom"/>
</dbReference>
<dbReference type="PANTHER" id="PTHR22988">
    <property type="entry name" value="MYOTONIC DYSTROPHY S/T KINASE-RELATED"/>
    <property type="match status" value="1"/>
</dbReference>
<dbReference type="eggNOG" id="KOG0605">
    <property type="taxonomic scope" value="Eukaryota"/>
</dbReference>
<keyword evidence="7 15" id="KW-0418">Kinase</keyword>
<dbReference type="STRING" id="312017.I7M1W9"/>
<dbReference type="Gene3D" id="1.10.510.10">
    <property type="entry name" value="Transferase(Phosphotransferase) domain 1"/>
    <property type="match status" value="1"/>
</dbReference>
<evidence type="ECO:0000256" key="5">
    <source>
        <dbReference type="ARBA" id="ARBA00022679"/>
    </source>
</evidence>
<evidence type="ECO:0000313" key="16">
    <source>
        <dbReference type="Proteomes" id="UP000009168"/>
    </source>
</evidence>
<dbReference type="SMART" id="SM00133">
    <property type="entry name" value="S_TK_X"/>
    <property type="match status" value="1"/>
</dbReference>
<dbReference type="SMART" id="SM00220">
    <property type="entry name" value="S_TKc"/>
    <property type="match status" value="1"/>
</dbReference>
<evidence type="ECO:0000259" key="14">
    <source>
        <dbReference type="PROSITE" id="PS51285"/>
    </source>
</evidence>
<proteinExistence type="inferred from homology"/>
<comment type="catalytic activity">
    <reaction evidence="10">
        <text>L-seryl-[protein] + ATP = O-phospho-L-seryl-[protein] + ADP + H(+)</text>
        <dbReference type="Rhea" id="RHEA:17989"/>
        <dbReference type="Rhea" id="RHEA-COMP:9863"/>
        <dbReference type="Rhea" id="RHEA-COMP:11604"/>
        <dbReference type="ChEBI" id="CHEBI:15378"/>
        <dbReference type="ChEBI" id="CHEBI:29999"/>
        <dbReference type="ChEBI" id="CHEBI:30616"/>
        <dbReference type="ChEBI" id="CHEBI:83421"/>
        <dbReference type="ChEBI" id="CHEBI:456216"/>
        <dbReference type="EC" id="2.7.11.1"/>
    </reaction>
</comment>
<dbReference type="CDD" id="cd05599">
    <property type="entry name" value="STKc_NDR_like"/>
    <property type="match status" value="1"/>
</dbReference>
<feature type="domain" description="Protein kinase" evidence="13">
    <location>
        <begin position="96"/>
        <end position="390"/>
    </location>
</feature>
<keyword evidence="5" id="KW-0808">Transferase</keyword>
<dbReference type="EC" id="2.7.11.1" evidence="2"/>
<organism evidence="15 16">
    <name type="scientific">Tetrahymena thermophila (strain SB210)</name>
    <dbReference type="NCBI Taxonomy" id="312017"/>
    <lineage>
        <taxon>Eukaryota</taxon>
        <taxon>Sar</taxon>
        <taxon>Alveolata</taxon>
        <taxon>Ciliophora</taxon>
        <taxon>Intramacronucleata</taxon>
        <taxon>Oligohymenophorea</taxon>
        <taxon>Hymenostomatida</taxon>
        <taxon>Tetrahymenina</taxon>
        <taxon>Tetrahymenidae</taxon>
        <taxon>Tetrahymena</taxon>
    </lineage>
</organism>
<evidence type="ECO:0000256" key="10">
    <source>
        <dbReference type="ARBA" id="ARBA00048679"/>
    </source>
</evidence>
<feature type="binding site" evidence="11">
    <location>
        <position position="135"/>
    </location>
    <ligand>
        <name>ATP</name>
        <dbReference type="ChEBI" id="CHEBI:30616"/>
    </ligand>
</feature>
<evidence type="ECO:0000256" key="4">
    <source>
        <dbReference type="ARBA" id="ARBA00022553"/>
    </source>
</evidence>
<evidence type="ECO:0000256" key="2">
    <source>
        <dbReference type="ARBA" id="ARBA00012513"/>
    </source>
</evidence>
<evidence type="ECO:0000256" key="12">
    <source>
        <dbReference type="SAM" id="MobiDB-lite"/>
    </source>
</evidence>
<dbReference type="PROSITE" id="PS50011">
    <property type="entry name" value="PROTEIN_KINASE_DOM"/>
    <property type="match status" value="1"/>
</dbReference>
<sequence length="936" mass="107603">MQNNQPNQQQQPQQATVNASLVAKEKAEAARAYIEKKYSKMKIVEQQRKQNWEAIKGKLKEMNLDDNQSQLITDEIRQKEAEFLRKQRQKITTNDFEPLTIIGKGAFGEVRICRCKLTGEIVAVKKMKKSEMVFKNQVGHVRAERDVLASANIPWIVELKYSFQDKKYLYLVMEFIEGGDLMTLLMEKDILSETEAKFYIAETILAVEAVHKMNYIHRDLKPDNILMTADGHIKLSDFGLCKEADISPKIDFGRRDLREENGSSSEAVLTNLHQINKERFNRNRQKLYSTVGTPDYIAPEVFTNQGYNETVDWWSVGVILYEMLVGYPPFYSDDPKTTCMKILKWRKYLDIPKEVNLSVPAQDLIRRLLTDANERLGVNGVQEIKIHPFFQGIDWKNIRNQKSPYIPEIKGPLGSRFDKYEEEEPWNYEFNSGQQLQKNRQQDINFIGYTFKKDEEKSLLIQALQKLDSVQTEIDEIVKHKKMQQQQQQQQIQQQVQSQQNLQINQQQINQQQLQSQQHLAYLQQQQQKQIPQQEQIQQQQTIQQQISKYSQNLSSQQNSIQQKYYLPSKLPSASQNNNNNNTNNTSRNYNNNSNNLSSTQNINQKSSNNLNSSGISQNQQDTNNNSYQLQTSSTNTIKQPLSAINSSNYVNIKNNIQSNMSSNNLSSNNVNGKFSQVIKSKIPTERNTSANSSNNQSNTIKKQIMGEKDEKTERQITTQRNNYLGNQNLGLSQVINNQKKTSNNVLNNQNMMQTSSSNNISSQQNNYSYNNLSSNNKLPTSSGTSNIPSYSYINLSSRNYDISLERTQNMNYINSALSQNRINTEYDYSKERVSKVAQITPRVTGNSPMQKSNNYQANNTPSLLQQNSNNNLNGYSGSSNLGINNYNFSQANTYQLNLNANQQFGGISGVLPTPTHLQQQQYQNLLENQKNSYKF</sequence>
<dbReference type="InParanoid" id="I7M1W9"/>
<feature type="domain" description="AGC-kinase C-terminal" evidence="14">
    <location>
        <begin position="391"/>
        <end position="461"/>
    </location>
</feature>
<feature type="region of interest" description="Disordered" evidence="12">
    <location>
        <begin position="684"/>
        <end position="715"/>
    </location>
</feature>
<evidence type="ECO:0000259" key="13">
    <source>
        <dbReference type="PROSITE" id="PS50011"/>
    </source>
</evidence>
<dbReference type="CDD" id="cd21742">
    <property type="entry name" value="MobB_NDR_LATS-like"/>
    <property type="match status" value="1"/>
</dbReference>
<dbReference type="HOGENOM" id="CLU_313219_0_0_1"/>
<accession>I7M1W9</accession>
<evidence type="ECO:0000256" key="8">
    <source>
        <dbReference type="ARBA" id="ARBA00022840"/>
    </source>
</evidence>
<evidence type="ECO:0000256" key="7">
    <source>
        <dbReference type="ARBA" id="ARBA00022777"/>
    </source>
</evidence>
<feature type="region of interest" description="Disordered" evidence="12">
    <location>
        <begin position="844"/>
        <end position="877"/>
    </location>
</feature>
<dbReference type="FunFam" id="1.10.510.10:FF:000042">
    <property type="entry name" value="Non-specific serine/threonine protein kinase"/>
    <property type="match status" value="1"/>
</dbReference>
<dbReference type="PROSITE" id="PS51285">
    <property type="entry name" value="AGC_KINASE_CTER"/>
    <property type="match status" value="1"/>
</dbReference>